<dbReference type="OrthoDB" id="3261131at2759"/>
<dbReference type="GO" id="GO:0005524">
    <property type="term" value="F:ATP binding"/>
    <property type="evidence" value="ECO:0007669"/>
    <property type="project" value="InterPro"/>
</dbReference>
<evidence type="ECO:0000259" key="1">
    <source>
        <dbReference type="PROSITE" id="PS50011"/>
    </source>
</evidence>
<keyword evidence="3" id="KW-1185">Reference proteome</keyword>
<gene>
    <name evidence="2" type="ORF">BDN70DRAFT_838936</name>
</gene>
<organism evidence="2 3">
    <name type="scientific">Pholiota conissans</name>
    <dbReference type="NCBI Taxonomy" id="109636"/>
    <lineage>
        <taxon>Eukaryota</taxon>
        <taxon>Fungi</taxon>
        <taxon>Dikarya</taxon>
        <taxon>Basidiomycota</taxon>
        <taxon>Agaricomycotina</taxon>
        <taxon>Agaricomycetes</taxon>
        <taxon>Agaricomycetidae</taxon>
        <taxon>Agaricales</taxon>
        <taxon>Agaricineae</taxon>
        <taxon>Strophariaceae</taxon>
        <taxon>Pholiota</taxon>
    </lineage>
</organism>
<evidence type="ECO:0000313" key="2">
    <source>
        <dbReference type="EMBL" id="KAF9476650.1"/>
    </source>
</evidence>
<dbReference type="SUPFAM" id="SSF56112">
    <property type="entry name" value="Protein kinase-like (PK-like)"/>
    <property type="match status" value="1"/>
</dbReference>
<protein>
    <recommendedName>
        <fullName evidence="1">Protein kinase domain-containing protein</fullName>
    </recommendedName>
</protein>
<accession>A0A9P6CXJ4</accession>
<dbReference type="PROSITE" id="PS50011">
    <property type="entry name" value="PROTEIN_KINASE_DOM"/>
    <property type="match status" value="1"/>
</dbReference>
<sequence>MGDSPIPIQYVIIDDIDFTPRHGNSYLVSVTPSSFVQDMVDNILARNPPLQVYGEQCFEVLKIKQPASPETIVASTNSSRLRSRVSLPSLQPILEQFRKRSKESGQTELTNDYVQRLPRYTQVKVDFKRENVELVSAILVRYTTADERAERERKKPLESGITFRCKNLHAIVNGSSPSDTSGRHGAFLRANALMDRPADRYTFPVALFDKNLAILQHRLEHLDVEYESDNSQHLFPDEQEFYKVADKFILAAIKEYQIETERMDASEHFLAAVFDKPPERQYKVARVGRSETLSVNEKASTTKFDGAYATQIKADDSLITTTAIEVKTTVMGDPIAQLTKGYAEEVYGFKDKNYFDSTPFPKIFIALNGHKLQIAIAVCLETVVVNEILSLDMRDNFFRAELKQKVARVAVALKDCFTQLTAYYSELTAGPPLPFFPLPTLVPSDFSQPLTRSAFEASPNFRGLRIVGRLDPDNNTEMERRDQPDPAHMRHNLLLAKWLDHADSEPDLIVKLVKRYGKAAHECLAAENLAPKVYLCQPVIGKFIVVAMERSKGRPLSKFSAAALDALDKPIVLEKLRRVVNVLKKHMLVHGDLRAPNIVVDSGNPQEIAVNVVDFDWAAKHNEGLYPSTINTEELHKEWHSAVGPMKKMKMEHDKFAVFDFVGPEYLGSTR</sequence>
<dbReference type="AlphaFoldDB" id="A0A9P6CXJ4"/>
<evidence type="ECO:0000313" key="3">
    <source>
        <dbReference type="Proteomes" id="UP000807469"/>
    </source>
</evidence>
<dbReference type="Proteomes" id="UP000807469">
    <property type="component" value="Unassembled WGS sequence"/>
</dbReference>
<proteinExistence type="predicted"/>
<dbReference type="InterPro" id="IPR000719">
    <property type="entry name" value="Prot_kinase_dom"/>
</dbReference>
<dbReference type="GO" id="GO:0004672">
    <property type="term" value="F:protein kinase activity"/>
    <property type="evidence" value="ECO:0007669"/>
    <property type="project" value="InterPro"/>
</dbReference>
<dbReference type="InterPro" id="IPR011009">
    <property type="entry name" value="Kinase-like_dom_sf"/>
</dbReference>
<name>A0A9P6CXJ4_9AGAR</name>
<feature type="domain" description="Protein kinase" evidence="1">
    <location>
        <begin position="461"/>
        <end position="671"/>
    </location>
</feature>
<dbReference type="EMBL" id="MU155286">
    <property type="protein sequence ID" value="KAF9476650.1"/>
    <property type="molecule type" value="Genomic_DNA"/>
</dbReference>
<reference evidence="2" key="1">
    <citation type="submission" date="2020-11" db="EMBL/GenBank/DDBJ databases">
        <authorList>
            <consortium name="DOE Joint Genome Institute"/>
            <person name="Ahrendt S."/>
            <person name="Riley R."/>
            <person name="Andreopoulos W."/>
            <person name="Labutti K."/>
            <person name="Pangilinan J."/>
            <person name="Ruiz-Duenas F.J."/>
            <person name="Barrasa J.M."/>
            <person name="Sanchez-Garcia M."/>
            <person name="Camarero S."/>
            <person name="Miyauchi S."/>
            <person name="Serrano A."/>
            <person name="Linde D."/>
            <person name="Babiker R."/>
            <person name="Drula E."/>
            <person name="Ayuso-Fernandez I."/>
            <person name="Pacheco R."/>
            <person name="Padilla G."/>
            <person name="Ferreira P."/>
            <person name="Barriuso J."/>
            <person name="Kellner H."/>
            <person name="Castanera R."/>
            <person name="Alfaro M."/>
            <person name="Ramirez L."/>
            <person name="Pisabarro A.G."/>
            <person name="Kuo A."/>
            <person name="Tritt A."/>
            <person name="Lipzen A."/>
            <person name="He G."/>
            <person name="Yan M."/>
            <person name="Ng V."/>
            <person name="Cullen D."/>
            <person name="Martin F."/>
            <person name="Rosso M.-N."/>
            <person name="Henrissat B."/>
            <person name="Hibbett D."/>
            <person name="Martinez A.T."/>
            <person name="Grigoriev I.V."/>
        </authorList>
    </citation>
    <scope>NUCLEOTIDE SEQUENCE</scope>
    <source>
        <strain evidence="2">CIRM-BRFM 674</strain>
    </source>
</reference>
<comment type="caution">
    <text evidence="2">The sequence shown here is derived from an EMBL/GenBank/DDBJ whole genome shotgun (WGS) entry which is preliminary data.</text>
</comment>